<comment type="caution">
    <text evidence="5">The sequence shown here is derived from an EMBL/GenBank/DDBJ whole genome shotgun (WGS) entry which is preliminary data.</text>
</comment>
<protein>
    <recommendedName>
        <fullName evidence="7">60S ribosomal protein L10a</fullName>
    </recommendedName>
</protein>
<reference evidence="5" key="1">
    <citation type="submission" date="2021-02" db="EMBL/GenBank/DDBJ databases">
        <authorList>
            <person name="Dougan E. K."/>
            <person name="Rhodes N."/>
            <person name="Thang M."/>
            <person name="Chan C."/>
        </authorList>
    </citation>
    <scope>NUCLEOTIDE SEQUENCE</scope>
</reference>
<dbReference type="InterPro" id="IPR023673">
    <property type="entry name" value="Ribosomal_uL1_CS"/>
</dbReference>
<feature type="region of interest" description="Disordered" evidence="4">
    <location>
        <begin position="107"/>
        <end position="126"/>
    </location>
</feature>
<comment type="similarity">
    <text evidence="1">Belongs to the universal ribosomal protein uL1 family.</text>
</comment>
<dbReference type="InterPro" id="IPR016095">
    <property type="entry name" value="Ribosomal_uL1_3-a/b-sand"/>
</dbReference>
<evidence type="ECO:0000256" key="4">
    <source>
        <dbReference type="SAM" id="MobiDB-lite"/>
    </source>
</evidence>
<evidence type="ECO:0000256" key="2">
    <source>
        <dbReference type="ARBA" id="ARBA00022980"/>
    </source>
</evidence>
<dbReference type="EMBL" id="CAJNNW010025762">
    <property type="protein sequence ID" value="CAE8679399.1"/>
    <property type="molecule type" value="Genomic_DNA"/>
</dbReference>
<accession>A0A813JDF4</accession>
<keyword evidence="2" id="KW-0689">Ribosomal protein</keyword>
<dbReference type="SUPFAM" id="SSF56808">
    <property type="entry name" value="Ribosomal protein L1"/>
    <property type="match status" value="1"/>
</dbReference>
<dbReference type="InterPro" id="IPR011990">
    <property type="entry name" value="TPR-like_helical_dom_sf"/>
</dbReference>
<feature type="region of interest" description="Disordered" evidence="4">
    <location>
        <begin position="72"/>
        <end position="93"/>
    </location>
</feature>
<dbReference type="InterPro" id="IPR023674">
    <property type="entry name" value="Ribosomal_uL1-like"/>
</dbReference>
<dbReference type="SUPFAM" id="SSF48452">
    <property type="entry name" value="TPR-like"/>
    <property type="match status" value="1"/>
</dbReference>
<feature type="region of interest" description="Disordered" evidence="4">
    <location>
        <begin position="387"/>
        <end position="406"/>
    </location>
</feature>
<dbReference type="Proteomes" id="UP000626109">
    <property type="component" value="Unassembled WGS sequence"/>
</dbReference>
<dbReference type="PROSITE" id="PS01199">
    <property type="entry name" value="RIBOSOMAL_L1"/>
    <property type="match status" value="1"/>
</dbReference>
<dbReference type="InterPro" id="IPR050257">
    <property type="entry name" value="eL8/uL1-like"/>
</dbReference>
<sequence>MAGLRSRVAAEITVGSRVSVFEGRHFQDFGAGDQGVVVSLDADGQTCEVAFDGRPGRQAPLSVARRHLCLERRPSEGEAASTPRQRSRRQEPPDTMWDAIQEAFATAGAGPSSAPRSALASSAPSLASVGPKRLVEVSAEQAESSHFQAEFSGGLSRQQRPSPPISSPRAATASRSAATELHRAAEAAALAEYCEDALASLSVHPANERRAQGSSSHRSPGVASLSAASALEADALDDALQAAEIEQRVAGDRRLEDRVKAISSELGDHLQSTFHQELRVFGARLDGLDERCKAFSLLAAETSQHLEESFASRSCTKSMEARLEELAAAVSRLHRELDGKAPLRQMEDLAKTTTKSMNDMLSQWERRLETRRRALLLESDAVSGEISRASELGSGEASRSKDDVAHNRLDSLSNRLEANLRETQRVQLRLDELVQLQESSTRAVRGCDEASRLDELARAQAQLLERVDALQAEQITHASQPRLEDMVQTRASAAASAAASMLSQQWESKFDLLNARAEVLRQRVDELSRSQAAAGSSGPTSWGLHLRLIKPDMDLDEHAARLKLLGNESFKLGCYPRAVSLYSAAAAIASGSTLQIEVASNLAAGAQEQHAGCDAHQGEALRESGNRAVAAGKYLQAKAAYLQAVGGSSGPKDLTWLKLASNMALVCIRLEEPGSALAWCKTGLRVAKDITDTIGQELHAKLIRRQTAANLLGIILDNYRASLKVTRSSPTRFTPQLCKEIFASHENAFFNGQFLETALTTFLRNLWMLCKRHFMESALLMWKFTLLAAICVRLRFENQRYVCVALDAESGNVVSHTEHCTSPVPQPWWELEGSHAPKQGGQALARAPWGLAGVSRTDTAANTQELCHEGTATRRRTDVQDLPSQMEENSQYWTLPYTGELETWSAAELRQLLVLHGLPELPMRGLSQLTLARTAEDLMDELCDRAKIRHQASGELADAHLDACPGIDAGRLSHTFQRATATGYQTHALAVHLERVVSLGDQPARVLWYTYQTNANTQADPEISQEVFSVLVQSAQCDLASKLGDSSGEAGWFPADCRQALKCHDRVLLLDLTNEGGKLMNGIRSWNDSSGRWVVKPDRTREQHKLRPDSLAHTSATNYGNESLVTAISQLAGPNRSRVAALKQMTETSAESFAGEPGIQVPIDQSAELGGKTGTLTVHCINGSHVQPNVAHSDIHGGRVFIVKVQVPFRYELTESNPLIVYDAARSFTILIDRCCCPSACMILRAIMVKSRVVCTHRHAGRAYFYAKREGKSLQFYTSRLPDQLEVRAMSKLSIDNLKKGIQQILEGSKEKPRKFLETVELQIGLKDYDTQRDKRFAGMKICVLGDAVHCEAAQRSGIPFKSVEDLKKLNKNKKMVKKLALSFDAFLASQVLIPQIPRLLGPGLNKAGKFPGLIQHTDNLENKVTELRSNVKFQLKKVLCMGVAVGNVGMTPDELRMNCLMAINFLVSLLKKNWNNIKRLHLKSTMGKPYTVYG</sequence>
<gene>
    <name evidence="5" type="ORF">PGLA2088_LOCUS21340</name>
</gene>
<name>A0A813JDF4_POLGL</name>
<dbReference type="GO" id="GO:0005840">
    <property type="term" value="C:ribosome"/>
    <property type="evidence" value="ECO:0007669"/>
    <property type="project" value="UniProtKB-KW"/>
</dbReference>
<evidence type="ECO:0000313" key="5">
    <source>
        <dbReference type="EMBL" id="CAE8679399.1"/>
    </source>
</evidence>
<evidence type="ECO:0000256" key="1">
    <source>
        <dbReference type="ARBA" id="ARBA00010531"/>
    </source>
</evidence>
<organism evidence="5 6">
    <name type="scientific">Polarella glacialis</name>
    <name type="common">Dinoflagellate</name>
    <dbReference type="NCBI Taxonomy" id="89957"/>
    <lineage>
        <taxon>Eukaryota</taxon>
        <taxon>Sar</taxon>
        <taxon>Alveolata</taxon>
        <taxon>Dinophyceae</taxon>
        <taxon>Suessiales</taxon>
        <taxon>Suessiaceae</taxon>
        <taxon>Polarella</taxon>
    </lineage>
</organism>
<proteinExistence type="inferred from homology"/>
<dbReference type="Pfam" id="PF00687">
    <property type="entry name" value="Ribosomal_L1"/>
    <property type="match status" value="1"/>
</dbReference>
<dbReference type="Gene3D" id="3.30.190.20">
    <property type="match status" value="1"/>
</dbReference>
<evidence type="ECO:0000256" key="3">
    <source>
        <dbReference type="ARBA" id="ARBA00023274"/>
    </source>
</evidence>
<dbReference type="FunFam" id="3.40.50.790:FF:000002">
    <property type="entry name" value="Ribosomal protein"/>
    <property type="match status" value="1"/>
</dbReference>
<keyword evidence="3" id="KW-0687">Ribonucleoprotein</keyword>
<dbReference type="GO" id="GO:1990904">
    <property type="term" value="C:ribonucleoprotein complex"/>
    <property type="evidence" value="ECO:0007669"/>
    <property type="project" value="UniProtKB-KW"/>
</dbReference>
<dbReference type="CDD" id="cd00403">
    <property type="entry name" value="Ribosomal_L1"/>
    <property type="match status" value="1"/>
</dbReference>
<dbReference type="Gene3D" id="1.25.40.10">
    <property type="entry name" value="Tetratricopeptide repeat domain"/>
    <property type="match status" value="1"/>
</dbReference>
<evidence type="ECO:0008006" key="7">
    <source>
        <dbReference type="Google" id="ProtNLM"/>
    </source>
</evidence>
<feature type="compositionally biased region" description="Low complexity" evidence="4">
    <location>
        <begin position="167"/>
        <end position="178"/>
    </location>
</feature>
<dbReference type="PANTHER" id="PTHR23105">
    <property type="entry name" value="RIBOSOMAL PROTEIN L7AE FAMILY MEMBER"/>
    <property type="match status" value="1"/>
</dbReference>
<dbReference type="Gene3D" id="3.40.50.790">
    <property type="match status" value="1"/>
</dbReference>
<dbReference type="GO" id="GO:0003723">
    <property type="term" value="F:RNA binding"/>
    <property type="evidence" value="ECO:0007669"/>
    <property type="project" value="InterPro"/>
</dbReference>
<evidence type="ECO:0000313" key="6">
    <source>
        <dbReference type="Proteomes" id="UP000626109"/>
    </source>
</evidence>
<dbReference type="InterPro" id="IPR028364">
    <property type="entry name" value="Ribosomal_uL1/biogenesis"/>
</dbReference>
<feature type="region of interest" description="Disordered" evidence="4">
    <location>
        <begin position="145"/>
        <end position="178"/>
    </location>
</feature>